<accession>A0A2T0PYL3</accession>
<evidence type="ECO:0000256" key="2">
    <source>
        <dbReference type="PIRNR" id="PIRNR006241"/>
    </source>
</evidence>
<dbReference type="InterPro" id="IPR013022">
    <property type="entry name" value="Xyl_isomerase-like_TIM-brl"/>
</dbReference>
<dbReference type="InterPro" id="IPR050417">
    <property type="entry name" value="Sugar_Epim/Isomerase"/>
</dbReference>
<dbReference type="InterPro" id="IPR036237">
    <property type="entry name" value="Xyl_isomerase-like_sf"/>
</dbReference>
<feature type="region of interest" description="Disordered" evidence="4">
    <location>
        <begin position="274"/>
        <end position="293"/>
    </location>
</feature>
<keyword evidence="6" id="KW-0670">Pyruvate</keyword>
<evidence type="ECO:0000313" key="7">
    <source>
        <dbReference type="Proteomes" id="UP000237846"/>
    </source>
</evidence>
<dbReference type="PANTHER" id="PTHR43489">
    <property type="entry name" value="ISOMERASE"/>
    <property type="match status" value="1"/>
</dbReference>
<dbReference type="InterPro" id="IPR026040">
    <property type="entry name" value="HyI-like"/>
</dbReference>
<keyword evidence="7" id="KW-1185">Reference proteome</keyword>
<evidence type="ECO:0000259" key="5">
    <source>
        <dbReference type="Pfam" id="PF01261"/>
    </source>
</evidence>
<name>A0A2T0PYL3_9ACTN</name>
<feature type="active site" description="Proton donor/acceptor" evidence="3">
    <location>
        <position position="267"/>
    </location>
</feature>
<gene>
    <name evidence="6" type="ORF">CLV72_107146</name>
</gene>
<sequence length="293" mass="31025">MLRSGPADRGTEAKGDAVDTPRYAVNCSIMMKDRPPEGRLAAVREAGFEAVEFWWPFGTPAPAPDEVDGFVGMVRASGLRLVGLNLYAGDMAGGDRGVVSWPDSYQELLASARVARRVGEALGCRSFNALYGNRRDDQPAAEQDAAAVRALGAVARELAEIGGTVLVEPVSGAPAYPLRTADAVVEVIDRVERETGADNLGLLFDMYHLAANGDDVPAALDRHRDRVRHVQLADAPGRGAPGTGALPLRDWLADLLAGGYQDWTALEHAGEGAEPFGWTRSSELPGLPGGRAA</sequence>
<evidence type="ECO:0000256" key="1">
    <source>
        <dbReference type="ARBA" id="ARBA00023235"/>
    </source>
</evidence>
<protein>
    <submittedName>
        <fullName evidence="6">Hydroxypyruvate isomerase</fullName>
    </submittedName>
</protein>
<feature type="active site" description="Proton donor/acceptor" evidence="3">
    <location>
        <position position="168"/>
    </location>
</feature>
<dbReference type="Gene3D" id="3.20.20.150">
    <property type="entry name" value="Divalent-metal-dependent TIM barrel enzymes"/>
    <property type="match status" value="1"/>
</dbReference>
<dbReference type="Proteomes" id="UP000237846">
    <property type="component" value="Unassembled WGS sequence"/>
</dbReference>
<keyword evidence="1 2" id="KW-0413">Isomerase</keyword>
<evidence type="ECO:0000256" key="3">
    <source>
        <dbReference type="PIRSR" id="PIRSR006241-50"/>
    </source>
</evidence>
<dbReference type="GO" id="GO:0046487">
    <property type="term" value="P:glyoxylate metabolic process"/>
    <property type="evidence" value="ECO:0007669"/>
    <property type="project" value="TreeGrafter"/>
</dbReference>
<evidence type="ECO:0000256" key="4">
    <source>
        <dbReference type="SAM" id="MobiDB-lite"/>
    </source>
</evidence>
<dbReference type="EMBL" id="PVZC01000007">
    <property type="protein sequence ID" value="PRX96623.1"/>
    <property type="molecule type" value="Genomic_DNA"/>
</dbReference>
<reference evidence="6 7" key="1">
    <citation type="submission" date="2018-03" db="EMBL/GenBank/DDBJ databases">
        <title>Genomic Encyclopedia of Archaeal and Bacterial Type Strains, Phase II (KMG-II): from individual species to whole genera.</title>
        <authorList>
            <person name="Goeker M."/>
        </authorList>
    </citation>
    <scope>NUCLEOTIDE SEQUENCE [LARGE SCALE GENOMIC DNA]</scope>
    <source>
        <strain evidence="6 7">DSM 45601</strain>
    </source>
</reference>
<feature type="domain" description="Xylose isomerase-like TIM barrel" evidence="5">
    <location>
        <begin position="40"/>
        <end position="275"/>
    </location>
</feature>
<dbReference type="PIRSF" id="PIRSF006241">
    <property type="entry name" value="HyI"/>
    <property type="match status" value="1"/>
</dbReference>
<comment type="similarity">
    <text evidence="2">Belongs to the hyi family.</text>
</comment>
<proteinExistence type="inferred from homology"/>
<dbReference type="AlphaFoldDB" id="A0A2T0PYL3"/>
<dbReference type="PANTHER" id="PTHR43489:SF6">
    <property type="entry name" value="HYDROXYPYRUVATE ISOMERASE-RELATED"/>
    <property type="match status" value="1"/>
</dbReference>
<dbReference type="GO" id="GO:0008903">
    <property type="term" value="F:hydroxypyruvate isomerase activity"/>
    <property type="evidence" value="ECO:0007669"/>
    <property type="project" value="TreeGrafter"/>
</dbReference>
<dbReference type="Pfam" id="PF01261">
    <property type="entry name" value="AP_endonuc_2"/>
    <property type="match status" value="1"/>
</dbReference>
<organism evidence="6 7">
    <name type="scientific">Allonocardiopsis opalescens</name>
    <dbReference type="NCBI Taxonomy" id="1144618"/>
    <lineage>
        <taxon>Bacteria</taxon>
        <taxon>Bacillati</taxon>
        <taxon>Actinomycetota</taxon>
        <taxon>Actinomycetes</taxon>
        <taxon>Streptosporangiales</taxon>
        <taxon>Allonocardiopsis</taxon>
    </lineage>
</organism>
<dbReference type="SUPFAM" id="SSF51658">
    <property type="entry name" value="Xylose isomerase-like"/>
    <property type="match status" value="1"/>
</dbReference>
<evidence type="ECO:0000313" key="6">
    <source>
        <dbReference type="EMBL" id="PRX96623.1"/>
    </source>
</evidence>
<comment type="caution">
    <text evidence="6">The sequence shown here is derived from an EMBL/GenBank/DDBJ whole genome shotgun (WGS) entry which is preliminary data.</text>
</comment>